<gene>
    <name evidence="2" type="ORF">S01H1_66576</name>
</gene>
<feature type="region of interest" description="Disordered" evidence="1">
    <location>
        <begin position="50"/>
        <end position="183"/>
    </location>
</feature>
<evidence type="ECO:0000313" key="2">
    <source>
        <dbReference type="EMBL" id="GAG31698.1"/>
    </source>
</evidence>
<evidence type="ECO:0000256" key="1">
    <source>
        <dbReference type="SAM" id="MobiDB-lite"/>
    </source>
</evidence>
<feature type="compositionally biased region" description="Acidic residues" evidence="1">
    <location>
        <begin position="119"/>
        <end position="133"/>
    </location>
</feature>
<sequence>RDLIGEIDVTKDTIDEIFDAYDDGDYDGDEEFALMDEARDVLDVDVEQFPTRGGDYLPLPDLDTATDNEDGQPVLDEEDEAQEDEEPPTDPMVFDWDRVEALSPDDEVDAEGVALLEELGQEDEEDDEEEEETPSIVRKRARDEQLSPSTPTQQAPDLSTAPPAPKRRRTSTEGRYLKTYSSGYPDRSVTRRIVPLAKKGPFGTNLLVLRDVYTEETDDDGVTTTTRGEIELDRNLFTSIFADKEYFERK</sequence>
<feature type="non-terminal residue" evidence="2">
    <location>
        <position position="1"/>
    </location>
</feature>
<protein>
    <submittedName>
        <fullName evidence="2">Uncharacterized protein</fullName>
    </submittedName>
</protein>
<accession>X0X4W4</accession>
<organism evidence="2">
    <name type="scientific">marine sediment metagenome</name>
    <dbReference type="NCBI Taxonomy" id="412755"/>
    <lineage>
        <taxon>unclassified sequences</taxon>
        <taxon>metagenomes</taxon>
        <taxon>ecological metagenomes</taxon>
    </lineage>
</organism>
<reference evidence="2" key="1">
    <citation type="journal article" date="2014" name="Front. Microbiol.">
        <title>High frequency of phylogenetically diverse reductive dehalogenase-homologous genes in deep subseafloor sedimentary metagenomes.</title>
        <authorList>
            <person name="Kawai M."/>
            <person name="Futagami T."/>
            <person name="Toyoda A."/>
            <person name="Takaki Y."/>
            <person name="Nishi S."/>
            <person name="Hori S."/>
            <person name="Arai W."/>
            <person name="Tsubouchi T."/>
            <person name="Morono Y."/>
            <person name="Uchiyama I."/>
            <person name="Ito T."/>
            <person name="Fujiyama A."/>
            <person name="Inagaki F."/>
            <person name="Takami H."/>
        </authorList>
    </citation>
    <scope>NUCLEOTIDE SEQUENCE</scope>
    <source>
        <strain evidence="2">Expedition CK06-06</strain>
    </source>
</reference>
<dbReference type="EMBL" id="BARS01044027">
    <property type="protein sequence ID" value="GAG31698.1"/>
    <property type="molecule type" value="Genomic_DNA"/>
</dbReference>
<feature type="compositionally biased region" description="Acidic residues" evidence="1">
    <location>
        <begin position="64"/>
        <end position="88"/>
    </location>
</feature>
<name>X0X4W4_9ZZZZ</name>
<comment type="caution">
    <text evidence="2">The sequence shown here is derived from an EMBL/GenBank/DDBJ whole genome shotgun (WGS) entry which is preliminary data.</text>
</comment>
<feature type="non-terminal residue" evidence="2">
    <location>
        <position position="250"/>
    </location>
</feature>
<proteinExistence type="predicted"/>
<feature type="compositionally biased region" description="Polar residues" evidence="1">
    <location>
        <begin position="146"/>
        <end position="157"/>
    </location>
</feature>
<dbReference type="AlphaFoldDB" id="X0X4W4"/>